<evidence type="ECO:0000259" key="2">
    <source>
        <dbReference type="Pfam" id="PF13532"/>
    </source>
</evidence>
<dbReference type="EMBL" id="VXBN01004116">
    <property type="protein sequence ID" value="NWR01910.1"/>
    <property type="molecule type" value="Genomic_DNA"/>
</dbReference>
<dbReference type="Pfam" id="PF13532">
    <property type="entry name" value="2OG-FeII_Oxy_2"/>
    <property type="match status" value="1"/>
</dbReference>
<sequence>PSLLRASSPELARRLRGLALVRGGFVSDGEAAELLREVEPGLGRGRYQNDHWDRVRGVPGELGGSGSGRSRGVGKEGLGVPAGFEGFLGALWVGEFWGSEGGFEGSQVCPSPQFCGCTIAGVSLLSPSVLRLRSLRKPQDWLELLLEPGALYVLRGAARYEFTHEILPDEESFFGELRVPRGRRVALIFRNDPPGENP</sequence>
<evidence type="ECO:0000313" key="3">
    <source>
        <dbReference type="EMBL" id="NWR01910.1"/>
    </source>
</evidence>
<feature type="non-terminal residue" evidence="3">
    <location>
        <position position="1"/>
    </location>
</feature>
<keyword evidence="4" id="KW-1185">Reference proteome</keyword>
<dbReference type="SUPFAM" id="SSF51197">
    <property type="entry name" value="Clavaminate synthase-like"/>
    <property type="match status" value="1"/>
</dbReference>
<dbReference type="PANTHER" id="PTHR21052">
    <property type="entry name" value="SPERMATOGENESIS ASSOCIATED 11-RELATED"/>
    <property type="match status" value="1"/>
</dbReference>
<proteinExistence type="predicted"/>
<dbReference type="InterPro" id="IPR037151">
    <property type="entry name" value="AlkB-like_sf"/>
</dbReference>
<dbReference type="GO" id="GO:0006631">
    <property type="term" value="P:fatty acid metabolic process"/>
    <property type="evidence" value="ECO:0007669"/>
    <property type="project" value="TreeGrafter"/>
</dbReference>
<dbReference type="Gene3D" id="2.60.120.590">
    <property type="entry name" value="Alpha-ketoglutarate-dependent dioxygenase AlkB-like"/>
    <property type="match status" value="1"/>
</dbReference>
<dbReference type="GO" id="GO:0006974">
    <property type="term" value="P:DNA damage response"/>
    <property type="evidence" value="ECO:0007669"/>
    <property type="project" value="InterPro"/>
</dbReference>
<name>A0A7K4TX53_9SYLV</name>
<gene>
    <name evidence="3" type="primary">Alkbh7</name>
    <name evidence="3" type="ORF">SINWEB_R15331</name>
</gene>
<dbReference type="AlphaFoldDB" id="A0A7K4TX53"/>
<dbReference type="GO" id="GO:0005759">
    <property type="term" value="C:mitochondrial matrix"/>
    <property type="evidence" value="ECO:0007669"/>
    <property type="project" value="TreeGrafter"/>
</dbReference>
<evidence type="ECO:0000313" key="4">
    <source>
        <dbReference type="Proteomes" id="UP000580691"/>
    </source>
</evidence>
<feature type="domain" description="Alpha-ketoglutarate-dependent dioxygenase AlkB-like" evidence="2">
    <location>
        <begin position="118"/>
        <end position="190"/>
    </location>
</feature>
<comment type="cofactor">
    <cofactor evidence="1">
        <name>Fe(2+)</name>
        <dbReference type="ChEBI" id="CHEBI:29033"/>
    </cofactor>
</comment>
<dbReference type="InterPro" id="IPR032870">
    <property type="entry name" value="ALKBH7-like"/>
</dbReference>
<evidence type="ECO:0000256" key="1">
    <source>
        <dbReference type="ARBA" id="ARBA00001954"/>
    </source>
</evidence>
<feature type="non-terminal residue" evidence="3">
    <location>
        <position position="198"/>
    </location>
</feature>
<comment type="caution">
    <text evidence="3">The sequence shown here is derived from an EMBL/GenBank/DDBJ whole genome shotgun (WGS) entry which is preliminary data.</text>
</comment>
<dbReference type="Proteomes" id="UP000580691">
    <property type="component" value="Unassembled WGS sequence"/>
</dbReference>
<reference evidence="3 4" key="1">
    <citation type="submission" date="2019-09" db="EMBL/GenBank/DDBJ databases">
        <title>Bird 10,000 Genomes (B10K) Project - Family phase.</title>
        <authorList>
            <person name="Zhang G."/>
        </authorList>
    </citation>
    <scope>NUCLEOTIDE SEQUENCE [LARGE SCALE GENOMIC DNA]</scope>
    <source>
        <strain evidence="3">B10K-DU-002-08</strain>
        <tissue evidence="3">Muscle</tissue>
    </source>
</reference>
<dbReference type="InterPro" id="IPR027450">
    <property type="entry name" value="AlkB-like"/>
</dbReference>
<organism evidence="3 4">
    <name type="scientific">Sinosuthora webbiana</name>
    <dbReference type="NCBI Taxonomy" id="337173"/>
    <lineage>
        <taxon>Eukaryota</taxon>
        <taxon>Metazoa</taxon>
        <taxon>Chordata</taxon>
        <taxon>Craniata</taxon>
        <taxon>Vertebrata</taxon>
        <taxon>Euteleostomi</taxon>
        <taxon>Archelosauria</taxon>
        <taxon>Archosauria</taxon>
        <taxon>Dinosauria</taxon>
        <taxon>Saurischia</taxon>
        <taxon>Theropoda</taxon>
        <taxon>Coelurosauria</taxon>
        <taxon>Aves</taxon>
        <taxon>Neognathae</taxon>
        <taxon>Neoaves</taxon>
        <taxon>Telluraves</taxon>
        <taxon>Australaves</taxon>
        <taxon>Passeriformes</taxon>
        <taxon>Sylvioidea</taxon>
        <taxon>Sylviidae</taxon>
        <taxon>Sinosuthora</taxon>
    </lineage>
</organism>
<dbReference type="PANTHER" id="PTHR21052:SF0">
    <property type="entry name" value="ALPHA-KETOGLUTARATE-DEPENDENT DIOXYGENASE ALKB HOMOLOG 7, MITOCHONDRIAL"/>
    <property type="match status" value="1"/>
</dbReference>
<keyword evidence="3" id="KW-0223">Dioxygenase</keyword>
<accession>A0A7K4TX53</accession>
<dbReference type="OrthoDB" id="28127at2759"/>
<dbReference type="GO" id="GO:0051213">
    <property type="term" value="F:dioxygenase activity"/>
    <property type="evidence" value="ECO:0007669"/>
    <property type="project" value="UniProtKB-KW"/>
</dbReference>
<keyword evidence="3" id="KW-0560">Oxidoreductase</keyword>
<protein>
    <submittedName>
        <fullName evidence="3">ALKB7 dioxygenase</fullName>
    </submittedName>
</protein>